<dbReference type="InterPro" id="IPR023213">
    <property type="entry name" value="CAT-like_dom_sf"/>
</dbReference>
<sequence>MAESASSTTTTFLVKPSGPTLLDGVSELPIDGLDVFGYNAANSYIIPELVDVKRFSAALGKAVRWFPLYAARVRCADGGGVPWVLTLPPQGIPVTLSSSPSTTIVPIEAIVQKPLRFLPPLNPREITRDPTTPLASILLTHFPNLGKTSIGITRWHPIGSDYVASRFIRLLSALYVASAIENFDRDADALLEDEPKPVYAAARTYLPAPNAESLEGIDTSALESYYRIGTTHPQLDASVPANVRLDFRLSNAQMQALRSAIRTGPEQDIKLSAQDCLVALVAAATNAADPGTPPIHTISTILDVRGAAGVPSELSFNGFTFAPTDRVVVEVGKGQQETYLAYASAVRRSIVKARDPGFLSALVDLQARRAEEATTHGEVMDLASGEGHMLVNSTLRLDALMRPHIHFGHPGKTRSYVGTVPFVRHLKLARPNPSSTNSPTTRLDAVEVTLYFQPHVRERFKEELTDRLRSLAVLVEGAVEWVEENVESSEQN</sequence>
<dbReference type="Proteomes" id="UP001362999">
    <property type="component" value="Unassembled WGS sequence"/>
</dbReference>
<dbReference type="AlphaFoldDB" id="A0AAW0C3F2"/>
<accession>A0AAW0C3F2</accession>
<proteinExistence type="predicted"/>
<evidence type="ECO:0000313" key="1">
    <source>
        <dbReference type="EMBL" id="KAK7033359.1"/>
    </source>
</evidence>
<reference evidence="1 2" key="1">
    <citation type="journal article" date="2024" name="J Genomics">
        <title>Draft genome sequencing and assembly of Favolaschia claudopus CIRM-BRFM 2984 isolated from oak limbs.</title>
        <authorList>
            <person name="Navarro D."/>
            <person name="Drula E."/>
            <person name="Chaduli D."/>
            <person name="Cazenave R."/>
            <person name="Ahrendt S."/>
            <person name="Wang J."/>
            <person name="Lipzen A."/>
            <person name="Daum C."/>
            <person name="Barry K."/>
            <person name="Grigoriev I.V."/>
            <person name="Favel A."/>
            <person name="Rosso M.N."/>
            <person name="Martin F."/>
        </authorList>
    </citation>
    <scope>NUCLEOTIDE SEQUENCE [LARGE SCALE GENOMIC DNA]</scope>
    <source>
        <strain evidence="1 2">CIRM-BRFM 2984</strain>
    </source>
</reference>
<dbReference type="EMBL" id="JAWWNJ010000023">
    <property type="protein sequence ID" value="KAK7033359.1"/>
    <property type="molecule type" value="Genomic_DNA"/>
</dbReference>
<dbReference type="Gene3D" id="3.30.559.10">
    <property type="entry name" value="Chloramphenicol acetyltransferase-like domain"/>
    <property type="match status" value="2"/>
</dbReference>
<keyword evidence="2" id="KW-1185">Reference proteome</keyword>
<protein>
    <submittedName>
        <fullName evidence="1">Uncharacterized protein</fullName>
    </submittedName>
</protein>
<gene>
    <name evidence="1" type="ORF">R3P38DRAFT_2922272</name>
</gene>
<evidence type="ECO:0000313" key="2">
    <source>
        <dbReference type="Proteomes" id="UP001362999"/>
    </source>
</evidence>
<organism evidence="1 2">
    <name type="scientific">Favolaschia claudopus</name>
    <dbReference type="NCBI Taxonomy" id="2862362"/>
    <lineage>
        <taxon>Eukaryota</taxon>
        <taxon>Fungi</taxon>
        <taxon>Dikarya</taxon>
        <taxon>Basidiomycota</taxon>
        <taxon>Agaricomycotina</taxon>
        <taxon>Agaricomycetes</taxon>
        <taxon>Agaricomycetidae</taxon>
        <taxon>Agaricales</taxon>
        <taxon>Marasmiineae</taxon>
        <taxon>Mycenaceae</taxon>
        <taxon>Favolaschia</taxon>
    </lineage>
</organism>
<comment type="caution">
    <text evidence="1">The sequence shown here is derived from an EMBL/GenBank/DDBJ whole genome shotgun (WGS) entry which is preliminary data.</text>
</comment>
<name>A0AAW0C3F2_9AGAR</name>